<dbReference type="Proteomes" id="UP001642464">
    <property type="component" value="Unassembled WGS sequence"/>
</dbReference>
<dbReference type="InterPro" id="IPR036034">
    <property type="entry name" value="PDZ_sf"/>
</dbReference>
<keyword evidence="2" id="KW-1185">Reference proteome</keyword>
<gene>
    <name evidence="1" type="ORF">SCF082_LOCUS11754</name>
</gene>
<comment type="caution">
    <text evidence="1">The sequence shown here is derived from an EMBL/GenBank/DDBJ whole genome shotgun (WGS) entry which is preliminary data.</text>
</comment>
<accession>A0ABP0JF91</accession>
<name>A0ABP0JF91_9DINO</name>
<protein>
    <submittedName>
        <fullName evidence="1">NADPH:quinone oxidoreductase 1</fullName>
    </submittedName>
</protein>
<proteinExistence type="predicted"/>
<sequence>MGTCCSKDDADKLEAVESKAHERDRGGFLDVVPTAPETPVVEESAPAPRDGEFIIVLDKTNGERLGMDVDHEDGRTLAVDAITGGLIQKWNEEHPDKALKPKDRIVEVNGLRGDVLQLVDECKKPKVLKIYVKRESAH</sequence>
<evidence type="ECO:0000313" key="2">
    <source>
        <dbReference type="Proteomes" id="UP001642464"/>
    </source>
</evidence>
<dbReference type="EMBL" id="CAXAMM010007003">
    <property type="protein sequence ID" value="CAK9013024.1"/>
    <property type="molecule type" value="Genomic_DNA"/>
</dbReference>
<organism evidence="1 2">
    <name type="scientific">Durusdinium trenchii</name>
    <dbReference type="NCBI Taxonomy" id="1381693"/>
    <lineage>
        <taxon>Eukaryota</taxon>
        <taxon>Sar</taxon>
        <taxon>Alveolata</taxon>
        <taxon>Dinophyceae</taxon>
        <taxon>Suessiales</taxon>
        <taxon>Symbiodiniaceae</taxon>
        <taxon>Durusdinium</taxon>
    </lineage>
</organism>
<evidence type="ECO:0000313" key="1">
    <source>
        <dbReference type="EMBL" id="CAK9013024.1"/>
    </source>
</evidence>
<dbReference type="SUPFAM" id="SSF50156">
    <property type="entry name" value="PDZ domain-like"/>
    <property type="match status" value="1"/>
</dbReference>
<reference evidence="1 2" key="1">
    <citation type="submission" date="2024-02" db="EMBL/GenBank/DDBJ databases">
        <authorList>
            <person name="Chen Y."/>
            <person name="Shah S."/>
            <person name="Dougan E. K."/>
            <person name="Thang M."/>
            <person name="Chan C."/>
        </authorList>
    </citation>
    <scope>NUCLEOTIDE SEQUENCE [LARGE SCALE GENOMIC DNA]</scope>
</reference>